<proteinExistence type="predicted"/>
<evidence type="ECO:0000256" key="1">
    <source>
        <dbReference type="SAM" id="MobiDB-lite"/>
    </source>
</evidence>
<dbReference type="Proteomes" id="UP000265520">
    <property type="component" value="Unassembled WGS sequence"/>
</dbReference>
<evidence type="ECO:0000313" key="3">
    <source>
        <dbReference type="Proteomes" id="UP000265520"/>
    </source>
</evidence>
<keyword evidence="3" id="KW-1185">Reference proteome</keyword>
<dbReference type="AlphaFoldDB" id="A0A392R7H9"/>
<sequence>SIIVDVKVSSIPSPLETENSDRKESSNGD</sequence>
<accession>A0A392R7H9</accession>
<feature type="compositionally biased region" description="Basic and acidic residues" evidence="1">
    <location>
        <begin position="19"/>
        <end position="29"/>
    </location>
</feature>
<dbReference type="EMBL" id="LXQA010192319">
    <property type="protein sequence ID" value="MCI32052.1"/>
    <property type="molecule type" value="Genomic_DNA"/>
</dbReference>
<comment type="caution">
    <text evidence="2">The sequence shown here is derived from an EMBL/GenBank/DDBJ whole genome shotgun (WGS) entry which is preliminary data.</text>
</comment>
<feature type="region of interest" description="Disordered" evidence="1">
    <location>
        <begin position="1"/>
        <end position="29"/>
    </location>
</feature>
<reference evidence="2 3" key="1">
    <citation type="journal article" date="2018" name="Front. Plant Sci.">
        <title>Red Clover (Trifolium pratense) and Zigzag Clover (T. medium) - A Picture of Genomic Similarities and Differences.</title>
        <authorList>
            <person name="Dluhosova J."/>
            <person name="Istvanek J."/>
            <person name="Nedelnik J."/>
            <person name="Repkova J."/>
        </authorList>
    </citation>
    <scope>NUCLEOTIDE SEQUENCE [LARGE SCALE GENOMIC DNA]</scope>
    <source>
        <strain evidence="3">cv. 10/8</strain>
        <tissue evidence="2">Leaf</tissue>
    </source>
</reference>
<protein>
    <submittedName>
        <fullName evidence="2">Uncharacterized protein</fullName>
    </submittedName>
</protein>
<name>A0A392R7H9_9FABA</name>
<organism evidence="2 3">
    <name type="scientific">Trifolium medium</name>
    <dbReference type="NCBI Taxonomy" id="97028"/>
    <lineage>
        <taxon>Eukaryota</taxon>
        <taxon>Viridiplantae</taxon>
        <taxon>Streptophyta</taxon>
        <taxon>Embryophyta</taxon>
        <taxon>Tracheophyta</taxon>
        <taxon>Spermatophyta</taxon>
        <taxon>Magnoliopsida</taxon>
        <taxon>eudicotyledons</taxon>
        <taxon>Gunneridae</taxon>
        <taxon>Pentapetalae</taxon>
        <taxon>rosids</taxon>
        <taxon>fabids</taxon>
        <taxon>Fabales</taxon>
        <taxon>Fabaceae</taxon>
        <taxon>Papilionoideae</taxon>
        <taxon>50 kb inversion clade</taxon>
        <taxon>NPAAA clade</taxon>
        <taxon>Hologalegina</taxon>
        <taxon>IRL clade</taxon>
        <taxon>Trifolieae</taxon>
        <taxon>Trifolium</taxon>
    </lineage>
</organism>
<evidence type="ECO:0000313" key="2">
    <source>
        <dbReference type="EMBL" id="MCI32052.1"/>
    </source>
</evidence>
<feature type="non-terminal residue" evidence="2">
    <location>
        <position position="1"/>
    </location>
</feature>